<organism evidence="1 2">
    <name type="scientific">Bauhinia variegata</name>
    <name type="common">Purple orchid tree</name>
    <name type="synonym">Phanera variegata</name>
    <dbReference type="NCBI Taxonomy" id="167791"/>
    <lineage>
        <taxon>Eukaryota</taxon>
        <taxon>Viridiplantae</taxon>
        <taxon>Streptophyta</taxon>
        <taxon>Embryophyta</taxon>
        <taxon>Tracheophyta</taxon>
        <taxon>Spermatophyta</taxon>
        <taxon>Magnoliopsida</taxon>
        <taxon>eudicotyledons</taxon>
        <taxon>Gunneridae</taxon>
        <taxon>Pentapetalae</taxon>
        <taxon>rosids</taxon>
        <taxon>fabids</taxon>
        <taxon>Fabales</taxon>
        <taxon>Fabaceae</taxon>
        <taxon>Cercidoideae</taxon>
        <taxon>Cercideae</taxon>
        <taxon>Bauhiniinae</taxon>
        <taxon>Bauhinia</taxon>
    </lineage>
</organism>
<reference evidence="1 2" key="1">
    <citation type="journal article" date="2022" name="DNA Res.">
        <title>Chromosomal-level genome assembly of the orchid tree Bauhinia variegata (Leguminosae; Cercidoideae) supports the allotetraploid origin hypothesis of Bauhinia.</title>
        <authorList>
            <person name="Zhong Y."/>
            <person name="Chen Y."/>
            <person name="Zheng D."/>
            <person name="Pang J."/>
            <person name="Liu Y."/>
            <person name="Luo S."/>
            <person name="Meng S."/>
            <person name="Qian L."/>
            <person name="Wei D."/>
            <person name="Dai S."/>
            <person name="Zhou R."/>
        </authorList>
    </citation>
    <scope>NUCLEOTIDE SEQUENCE [LARGE SCALE GENOMIC DNA]</scope>
    <source>
        <strain evidence="1">BV-YZ2020</strain>
    </source>
</reference>
<name>A0ACB9Q789_BAUVA</name>
<evidence type="ECO:0000313" key="1">
    <source>
        <dbReference type="EMBL" id="KAI4356909.1"/>
    </source>
</evidence>
<dbReference type="Proteomes" id="UP000828941">
    <property type="component" value="Chromosome 1"/>
</dbReference>
<keyword evidence="2" id="KW-1185">Reference proteome</keyword>
<accession>A0ACB9Q789</accession>
<proteinExistence type="predicted"/>
<evidence type="ECO:0000313" key="2">
    <source>
        <dbReference type="Proteomes" id="UP000828941"/>
    </source>
</evidence>
<comment type="caution">
    <text evidence="1">The sequence shown here is derived from an EMBL/GenBank/DDBJ whole genome shotgun (WGS) entry which is preliminary data.</text>
</comment>
<protein>
    <submittedName>
        <fullName evidence="1">Uncharacterized protein</fullName>
    </submittedName>
</protein>
<sequence length="79" mass="8578">MGSLVLGSLEVRDSTYQKGRQQASIEDSDVFRCRAATTILLPPTNSEDVSLVGSAMTTAKAKKGKFLRAQNVKLPPLQR</sequence>
<gene>
    <name evidence="1" type="ORF">L6164_000891</name>
</gene>
<dbReference type="EMBL" id="CM039426">
    <property type="protein sequence ID" value="KAI4356909.1"/>
    <property type="molecule type" value="Genomic_DNA"/>
</dbReference>